<organism evidence="1 2">
    <name type="scientific">Pyxidicoccus fallax</name>
    <dbReference type="NCBI Taxonomy" id="394095"/>
    <lineage>
        <taxon>Bacteria</taxon>
        <taxon>Pseudomonadati</taxon>
        <taxon>Myxococcota</taxon>
        <taxon>Myxococcia</taxon>
        <taxon>Myxococcales</taxon>
        <taxon>Cystobacterineae</taxon>
        <taxon>Myxococcaceae</taxon>
        <taxon>Pyxidicoccus</taxon>
    </lineage>
</organism>
<dbReference type="AlphaFoldDB" id="A0A848LAK8"/>
<dbReference type="InterPro" id="IPR036388">
    <property type="entry name" value="WH-like_DNA-bd_sf"/>
</dbReference>
<protein>
    <submittedName>
        <fullName evidence="1">DUF2256 and DUF3253 domain-containing protein</fullName>
    </submittedName>
</protein>
<dbReference type="RefSeq" id="WP_169343008.1">
    <property type="nucleotide sequence ID" value="NZ_JABBJJ010000007.1"/>
</dbReference>
<evidence type="ECO:0000313" key="1">
    <source>
        <dbReference type="EMBL" id="NMO13723.1"/>
    </source>
</evidence>
<dbReference type="PANTHER" id="PTHR37463:SF1">
    <property type="entry name" value="DUF2256 DOMAIN-CONTAINING PROTEIN"/>
    <property type="match status" value="1"/>
</dbReference>
<name>A0A848LAK8_9BACT</name>
<comment type="caution">
    <text evidence="1">The sequence shown here is derived from an EMBL/GenBank/DDBJ whole genome shotgun (WGS) entry which is preliminary data.</text>
</comment>
<keyword evidence="2" id="KW-1185">Reference proteome</keyword>
<gene>
    <name evidence="1" type="ORF">HG543_02440</name>
</gene>
<reference evidence="1 2" key="1">
    <citation type="submission" date="2020-04" db="EMBL/GenBank/DDBJ databases">
        <title>Draft genome of Pyxidicoccus fallax type strain.</title>
        <authorList>
            <person name="Whitworth D.E."/>
        </authorList>
    </citation>
    <scope>NUCLEOTIDE SEQUENCE [LARGE SCALE GENOMIC DNA]</scope>
    <source>
        <strain evidence="1 2">DSM 14698</strain>
    </source>
</reference>
<accession>A0A848LAK8</accession>
<dbReference type="InterPro" id="IPR017136">
    <property type="entry name" value="UCP037205"/>
</dbReference>
<proteinExistence type="predicted"/>
<dbReference type="InterPro" id="IPR036390">
    <property type="entry name" value="WH_DNA-bd_sf"/>
</dbReference>
<dbReference type="Proteomes" id="UP000518300">
    <property type="component" value="Unassembled WGS sequence"/>
</dbReference>
<dbReference type="Pfam" id="PF11625">
    <property type="entry name" value="DUF3253"/>
    <property type="match status" value="1"/>
</dbReference>
<dbReference type="EMBL" id="JABBJJ010000007">
    <property type="protein sequence ID" value="NMO13723.1"/>
    <property type="molecule type" value="Genomic_DNA"/>
</dbReference>
<dbReference type="SUPFAM" id="SSF46785">
    <property type="entry name" value="Winged helix' DNA-binding domain"/>
    <property type="match status" value="1"/>
</dbReference>
<sequence length="134" mass="14986">MASPPAPKSCAVCGRTITWRKKWERDWESVRYCSDRCRGRKSEVRGEDVLARAILDLLATRARGATICPSEVARALGEEGWRERMEPVREAARRLVEQGALDILQGGRVVDPSTARGPIRLRLRQPVPGPDTSH</sequence>
<dbReference type="Pfam" id="PF10013">
    <property type="entry name" value="DUF2256"/>
    <property type="match status" value="1"/>
</dbReference>
<evidence type="ECO:0000313" key="2">
    <source>
        <dbReference type="Proteomes" id="UP000518300"/>
    </source>
</evidence>
<dbReference type="PANTHER" id="PTHR37463">
    <property type="entry name" value="GSL3115 PROTEIN"/>
    <property type="match status" value="1"/>
</dbReference>
<dbReference type="Gene3D" id="1.10.10.10">
    <property type="entry name" value="Winged helix-like DNA-binding domain superfamily/Winged helix DNA-binding domain"/>
    <property type="match status" value="1"/>
</dbReference>
<dbReference type="InterPro" id="IPR021660">
    <property type="entry name" value="DUF3253"/>
</dbReference>